<evidence type="ECO:0000313" key="1">
    <source>
        <dbReference type="EMBL" id="KAL3527275.1"/>
    </source>
</evidence>
<sequence length="99" mass="10859">MANSCESFGLQCTARSISIPSRPPPTNAIRIEAELNKLKNLKASSSLSVADQAIQDGLIGLAELYNCTQELTKSPTTQKSSYSTSKWDIISRRITRRIS</sequence>
<dbReference type="AlphaFoldDB" id="A0ABD3A9R0"/>
<keyword evidence="2" id="KW-1185">Reference proteome</keyword>
<gene>
    <name evidence="1" type="ORF">ACH5RR_011931</name>
</gene>
<dbReference type="EMBL" id="JBJUIK010000005">
    <property type="protein sequence ID" value="KAL3527275.1"/>
    <property type="molecule type" value="Genomic_DNA"/>
</dbReference>
<proteinExistence type="predicted"/>
<dbReference type="PANTHER" id="PTHR33070:SF120">
    <property type="entry name" value="EXPRESSED PROTEIN"/>
    <property type="match status" value="1"/>
</dbReference>
<evidence type="ECO:0000313" key="2">
    <source>
        <dbReference type="Proteomes" id="UP001630127"/>
    </source>
</evidence>
<name>A0ABD3A9R0_9GENT</name>
<organism evidence="1 2">
    <name type="scientific">Cinchona calisaya</name>
    <dbReference type="NCBI Taxonomy" id="153742"/>
    <lineage>
        <taxon>Eukaryota</taxon>
        <taxon>Viridiplantae</taxon>
        <taxon>Streptophyta</taxon>
        <taxon>Embryophyta</taxon>
        <taxon>Tracheophyta</taxon>
        <taxon>Spermatophyta</taxon>
        <taxon>Magnoliopsida</taxon>
        <taxon>eudicotyledons</taxon>
        <taxon>Gunneridae</taxon>
        <taxon>Pentapetalae</taxon>
        <taxon>asterids</taxon>
        <taxon>lamiids</taxon>
        <taxon>Gentianales</taxon>
        <taxon>Rubiaceae</taxon>
        <taxon>Cinchonoideae</taxon>
        <taxon>Cinchoneae</taxon>
        <taxon>Cinchona</taxon>
    </lineage>
</organism>
<dbReference type="Proteomes" id="UP001630127">
    <property type="component" value="Unassembled WGS sequence"/>
</dbReference>
<accession>A0ABD3A9R0</accession>
<protein>
    <submittedName>
        <fullName evidence="1">Uncharacterized protein</fullName>
    </submittedName>
</protein>
<dbReference type="PANTHER" id="PTHR33070">
    <property type="entry name" value="OS06G0725500 PROTEIN"/>
    <property type="match status" value="1"/>
</dbReference>
<comment type="caution">
    <text evidence="1">The sequence shown here is derived from an EMBL/GenBank/DDBJ whole genome shotgun (WGS) entry which is preliminary data.</text>
</comment>
<reference evidence="1 2" key="1">
    <citation type="submission" date="2024-11" db="EMBL/GenBank/DDBJ databases">
        <title>A near-complete genome assembly of Cinchona calisaya.</title>
        <authorList>
            <person name="Lian D.C."/>
            <person name="Zhao X.W."/>
            <person name="Wei L."/>
        </authorList>
    </citation>
    <scope>NUCLEOTIDE SEQUENCE [LARGE SCALE GENOMIC DNA]</scope>
    <source>
        <tissue evidence="1">Nenye</tissue>
    </source>
</reference>